<dbReference type="Proteomes" id="UP001168821">
    <property type="component" value="Unassembled WGS sequence"/>
</dbReference>
<dbReference type="AlphaFoldDB" id="A0AA38I7D5"/>
<dbReference type="PROSITE" id="PS50191">
    <property type="entry name" value="CRAL_TRIO"/>
    <property type="match status" value="1"/>
</dbReference>
<feature type="domain" description="CRAL-TRIO" evidence="1">
    <location>
        <begin position="81"/>
        <end position="243"/>
    </location>
</feature>
<dbReference type="GO" id="GO:0016020">
    <property type="term" value="C:membrane"/>
    <property type="evidence" value="ECO:0007669"/>
    <property type="project" value="TreeGrafter"/>
</dbReference>
<comment type="caution">
    <text evidence="2">The sequence shown here is derived from an EMBL/GenBank/DDBJ whole genome shotgun (WGS) entry which is preliminary data.</text>
</comment>
<dbReference type="Gene3D" id="3.40.525.10">
    <property type="entry name" value="CRAL-TRIO lipid binding domain"/>
    <property type="match status" value="1"/>
</dbReference>
<evidence type="ECO:0000313" key="3">
    <source>
        <dbReference type="Proteomes" id="UP001168821"/>
    </source>
</evidence>
<dbReference type="SUPFAM" id="SSF46938">
    <property type="entry name" value="CRAL/TRIO N-terminal domain"/>
    <property type="match status" value="1"/>
</dbReference>
<dbReference type="CDD" id="cd00170">
    <property type="entry name" value="SEC14"/>
    <property type="match status" value="1"/>
</dbReference>
<protein>
    <recommendedName>
        <fullName evidence="1">CRAL-TRIO domain-containing protein</fullName>
    </recommendedName>
</protein>
<dbReference type="PANTHER" id="PTHR10174">
    <property type="entry name" value="ALPHA-TOCOPHEROL TRANSFER PROTEIN-RELATED"/>
    <property type="match status" value="1"/>
</dbReference>
<name>A0AA38I7D5_9CUCU</name>
<accession>A0AA38I7D5</accession>
<keyword evidence="3" id="KW-1185">Reference proteome</keyword>
<proteinExistence type="predicted"/>
<dbReference type="Gene3D" id="1.20.5.1200">
    <property type="entry name" value="Alpha-tocopherol transfer"/>
    <property type="match status" value="1"/>
</dbReference>
<dbReference type="GO" id="GO:1902936">
    <property type="term" value="F:phosphatidylinositol bisphosphate binding"/>
    <property type="evidence" value="ECO:0007669"/>
    <property type="project" value="TreeGrafter"/>
</dbReference>
<dbReference type="SUPFAM" id="SSF52087">
    <property type="entry name" value="CRAL/TRIO domain"/>
    <property type="match status" value="1"/>
</dbReference>
<dbReference type="InterPro" id="IPR001251">
    <property type="entry name" value="CRAL-TRIO_dom"/>
</dbReference>
<organism evidence="2 3">
    <name type="scientific">Zophobas morio</name>
    <dbReference type="NCBI Taxonomy" id="2755281"/>
    <lineage>
        <taxon>Eukaryota</taxon>
        <taxon>Metazoa</taxon>
        <taxon>Ecdysozoa</taxon>
        <taxon>Arthropoda</taxon>
        <taxon>Hexapoda</taxon>
        <taxon>Insecta</taxon>
        <taxon>Pterygota</taxon>
        <taxon>Neoptera</taxon>
        <taxon>Endopterygota</taxon>
        <taxon>Coleoptera</taxon>
        <taxon>Polyphaga</taxon>
        <taxon>Cucujiformia</taxon>
        <taxon>Tenebrionidae</taxon>
        <taxon>Zophobas</taxon>
    </lineage>
</organism>
<sequence length="296" mass="34023">MAHFINVETLYSQDENLKKKEVNELIAWADQQKHLPKINEIQAILFLRRCNYQSETSKNLIDLYFTVKTLCPELFSGKNPLNSPLKEYLDVILITDLSKTTPEDYTIIFGKITSANPSEFNISLGTKYLDMVTMSTIYQKPPSKGYLFVVDLTEFTLEVLANMDLVVLKKTLFYMQKCLLLNWKGIHFFNNAPIGNRFLGMLKPFLDEFQNIIHLHDSVDDLIKYVPRDCLPENYGGLEDSVSVLQEKIKTKLGENVALFDWEEQQKVDESKRSGGPKTVNDVFGVEGTFKKLELD</sequence>
<reference evidence="2" key="1">
    <citation type="journal article" date="2023" name="G3 (Bethesda)">
        <title>Whole genome assemblies of Zophobas morio and Tenebrio molitor.</title>
        <authorList>
            <person name="Kaur S."/>
            <person name="Stinson S.A."/>
            <person name="diCenzo G.C."/>
        </authorList>
    </citation>
    <scope>NUCLEOTIDE SEQUENCE</scope>
    <source>
        <strain evidence="2">QUZm001</strain>
    </source>
</reference>
<evidence type="ECO:0000313" key="2">
    <source>
        <dbReference type="EMBL" id="KAJ3648374.1"/>
    </source>
</evidence>
<dbReference type="InterPro" id="IPR036273">
    <property type="entry name" value="CRAL/TRIO_N_dom_sf"/>
</dbReference>
<dbReference type="PANTHER" id="PTHR10174:SF213">
    <property type="entry name" value="CRAL-TRIO DOMAIN-CONTAINING PROTEIN"/>
    <property type="match status" value="1"/>
</dbReference>
<dbReference type="InterPro" id="IPR036865">
    <property type="entry name" value="CRAL-TRIO_dom_sf"/>
</dbReference>
<evidence type="ECO:0000259" key="1">
    <source>
        <dbReference type="PROSITE" id="PS50191"/>
    </source>
</evidence>
<gene>
    <name evidence="2" type="ORF">Zmor_020184</name>
</gene>
<dbReference type="Pfam" id="PF00650">
    <property type="entry name" value="CRAL_TRIO"/>
    <property type="match status" value="1"/>
</dbReference>
<dbReference type="EMBL" id="JALNTZ010000006">
    <property type="protein sequence ID" value="KAJ3648374.1"/>
    <property type="molecule type" value="Genomic_DNA"/>
</dbReference>